<evidence type="ECO:0000256" key="21">
    <source>
        <dbReference type="SAM" id="SignalP"/>
    </source>
</evidence>
<evidence type="ECO:0000256" key="18">
    <source>
        <dbReference type="RuleBase" id="RU004024"/>
    </source>
</evidence>
<keyword evidence="21" id="KW-0732">Signal</keyword>
<evidence type="ECO:0000256" key="4">
    <source>
        <dbReference type="ARBA" id="ARBA00022617"/>
    </source>
</evidence>
<dbReference type="InterPro" id="IPR014222">
    <property type="entry name" value="Cyt_c_oxidase_su2"/>
</dbReference>
<dbReference type="PROSITE" id="PS50999">
    <property type="entry name" value="COX2_TM"/>
    <property type="match status" value="1"/>
</dbReference>
<evidence type="ECO:0000256" key="15">
    <source>
        <dbReference type="ARBA" id="ARBA00047816"/>
    </source>
</evidence>
<comment type="function">
    <text evidence="14 18">Subunits I and II form the functional core of the enzyme complex. Electrons originating in cytochrome c are transferred via heme a and Cu(A) to the binuclear center formed by heme a3 and Cu(B).</text>
</comment>
<keyword evidence="5 17" id="KW-0679">Respiratory chain</keyword>
<dbReference type="InterPro" id="IPR008972">
    <property type="entry name" value="Cupredoxin"/>
</dbReference>
<evidence type="ECO:0000256" key="11">
    <source>
        <dbReference type="ARBA" id="ARBA00023004"/>
    </source>
</evidence>
<comment type="similarity">
    <text evidence="2 17">Belongs to the cytochrome c oxidase subunit 2 family.</text>
</comment>
<dbReference type="Pfam" id="PF13442">
    <property type="entry name" value="Cytochrome_CBB3"/>
    <property type="match status" value="1"/>
</dbReference>
<evidence type="ECO:0000256" key="9">
    <source>
        <dbReference type="ARBA" id="ARBA00022982"/>
    </source>
</evidence>
<dbReference type="Gene3D" id="1.10.287.90">
    <property type="match status" value="1"/>
</dbReference>
<feature type="region of interest" description="Disordered" evidence="19">
    <location>
        <begin position="360"/>
        <end position="379"/>
    </location>
</feature>
<dbReference type="EMBL" id="SNVV01000004">
    <property type="protein sequence ID" value="TDN53789.1"/>
    <property type="molecule type" value="Genomic_DNA"/>
</dbReference>
<evidence type="ECO:0000256" key="10">
    <source>
        <dbReference type="ARBA" id="ARBA00022989"/>
    </source>
</evidence>
<dbReference type="InterPro" id="IPR002429">
    <property type="entry name" value="CcO_II-like_C"/>
</dbReference>
<dbReference type="GO" id="GO:0020037">
    <property type="term" value="F:heme binding"/>
    <property type="evidence" value="ECO:0007669"/>
    <property type="project" value="InterPro"/>
</dbReference>
<comment type="subcellular location">
    <subcellularLocation>
        <location evidence="17">Cell membrane</location>
        <topology evidence="17">Multi-pass membrane protein</topology>
    </subcellularLocation>
    <subcellularLocation>
        <location evidence="1">Membrane</location>
        <topology evidence="1">Multi-pass membrane protein</topology>
    </subcellularLocation>
</comment>
<feature type="domain" description="Cytochrome oxidase subunit II copper A binding" evidence="22">
    <location>
        <begin position="119"/>
        <end position="259"/>
    </location>
</feature>
<keyword evidence="11 16" id="KW-0408">Iron</keyword>
<evidence type="ECO:0000256" key="13">
    <source>
        <dbReference type="ARBA" id="ARBA00023136"/>
    </source>
</evidence>
<dbReference type="PANTHER" id="PTHR22888:SF9">
    <property type="entry name" value="CYTOCHROME C OXIDASE SUBUNIT 2"/>
    <property type="match status" value="1"/>
</dbReference>
<reference evidence="25 26" key="1">
    <citation type="submission" date="2019-03" db="EMBL/GenBank/DDBJ databases">
        <title>Genomic Encyclopedia of Type Strains, Phase IV (KMG-IV): sequencing the most valuable type-strain genomes for metagenomic binning, comparative biology and taxonomic classification.</title>
        <authorList>
            <person name="Goeker M."/>
        </authorList>
    </citation>
    <scope>NUCLEOTIDE SEQUENCE [LARGE SCALE GENOMIC DNA]</scope>
    <source>
        <strain evidence="25 26">DSM 12121</strain>
    </source>
</reference>
<dbReference type="Proteomes" id="UP000295129">
    <property type="component" value="Unassembled WGS sequence"/>
</dbReference>
<dbReference type="InterPro" id="IPR001505">
    <property type="entry name" value="Copper_CuA"/>
</dbReference>
<dbReference type="Pfam" id="PF02790">
    <property type="entry name" value="COX2_TM"/>
    <property type="match status" value="1"/>
</dbReference>
<keyword evidence="10 20" id="KW-1133">Transmembrane helix</keyword>
<dbReference type="GO" id="GO:0042773">
    <property type="term" value="P:ATP synthesis coupled electron transport"/>
    <property type="evidence" value="ECO:0007669"/>
    <property type="project" value="TreeGrafter"/>
</dbReference>
<dbReference type="Gene3D" id="2.60.40.420">
    <property type="entry name" value="Cupredoxins - blue copper proteins"/>
    <property type="match status" value="1"/>
</dbReference>
<dbReference type="SUPFAM" id="SSF49503">
    <property type="entry name" value="Cupredoxins"/>
    <property type="match status" value="1"/>
</dbReference>
<keyword evidence="7 16" id="KW-0479">Metal-binding</keyword>
<name>A0A4R6E914_9RHOO</name>
<dbReference type="EC" id="7.1.1.9" evidence="18"/>
<feature type="signal peptide" evidence="21">
    <location>
        <begin position="1"/>
        <end position="22"/>
    </location>
</feature>
<evidence type="ECO:0000256" key="3">
    <source>
        <dbReference type="ARBA" id="ARBA00022448"/>
    </source>
</evidence>
<evidence type="ECO:0000256" key="16">
    <source>
        <dbReference type="PROSITE-ProRule" id="PRU00433"/>
    </source>
</evidence>
<dbReference type="Gene3D" id="1.10.760.10">
    <property type="entry name" value="Cytochrome c-like domain"/>
    <property type="match status" value="1"/>
</dbReference>
<feature type="domain" description="Cytochrome oxidase subunit II transmembrane region profile" evidence="23">
    <location>
        <begin position="23"/>
        <end position="118"/>
    </location>
</feature>
<keyword evidence="9 17" id="KW-0249">Electron transport</keyword>
<comment type="cofactor">
    <cofactor evidence="18">
        <name>Cu cation</name>
        <dbReference type="ChEBI" id="CHEBI:23378"/>
    </cofactor>
    <text evidence="18">Binds a copper A center.</text>
</comment>
<dbReference type="RefSeq" id="WP_133589598.1">
    <property type="nucleotide sequence ID" value="NZ_SNVV01000004.1"/>
</dbReference>
<keyword evidence="12 18" id="KW-0186">Copper</keyword>
<dbReference type="InterPro" id="IPR036257">
    <property type="entry name" value="Cyt_c_oxidase_su2_TM_sf"/>
</dbReference>
<evidence type="ECO:0000256" key="5">
    <source>
        <dbReference type="ARBA" id="ARBA00022660"/>
    </source>
</evidence>
<dbReference type="GO" id="GO:0005507">
    <property type="term" value="F:copper ion binding"/>
    <property type="evidence" value="ECO:0007669"/>
    <property type="project" value="InterPro"/>
</dbReference>
<evidence type="ECO:0000256" key="12">
    <source>
        <dbReference type="ARBA" id="ARBA00023008"/>
    </source>
</evidence>
<evidence type="ECO:0000313" key="26">
    <source>
        <dbReference type="Proteomes" id="UP000295129"/>
    </source>
</evidence>
<dbReference type="OrthoDB" id="9781261at2"/>
<evidence type="ECO:0000256" key="7">
    <source>
        <dbReference type="ARBA" id="ARBA00022723"/>
    </source>
</evidence>
<dbReference type="InterPro" id="IPR009056">
    <property type="entry name" value="Cyt_c-like_dom"/>
</dbReference>
<dbReference type="GO" id="GO:0016491">
    <property type="term" value="F:oxidoreductase activity"/>
    <property type="evidence" value="ECO:0007669"/>
    <property type="project" value="InterPro"/>
</dbReference>
<feature type="transmembrane region" description="Helical" evidence="20">
    <location>
        <begin position="48"/>
        <end position="69"/>
    </location>
</feature>
<comment type="catalytic activity">
    <reaction evidence="15 18">
        <text>4 Fe(II)-[cytochrome c] + O2 + 8 H(+)(in) = 4 Fe(III)-[cytochrome c] + 2 H2O + 4 H(+)(out)</text>
        <dbReference type="Rhea" id="RHEA:11436"/>
        <dbReference type="Rhea" id="RHEA-COMP:10350"/>
        <dbReference type="Rhea" id="RHEA-COMP:14399"/>
        <dbReference type="ChEBI" id="CHEBI:15377"/>
        <dbReference type="ChEBI" id="CHEBI:15378"/>
        <dbReference type="ChEBI" id="CHEBI:15379"/>
        <dbReference type="ChEBI" id="CHEBI:29033"/>
        <dbReference type="ChEBI" id="CHEBI:29034"/>
        <dbReference type="EC" id="7.1.1.9"/>
    </reaction>
</comment>
<evidence type="ECO:0000256" key="8">
    <source>
        <dbReference type="ARBA" id="ARBA00022967"/>
    </source>
</evidence>
<dbReference type="NCBIfam" id="TIGR02866">
    <property type="entry name" value="CoxB"/>
    <property type="match status" value="1"/>
</dbReference>
<keyword evidence="3 17" id="KW-0813">Transport</keyword>
<evidence type="ECO:0000313" key="25">
    <source>
        <dbReference type="EMBL" id="TDN53789.1"/>
    </source>
</evidence>
<dbReference type="SUPFAM" id="SSF81464">
    <property type="entry name" value="Cytochrome c oxidase subunit II-like, transmembrane region"/>
    <property type="match status" value="1"/>
</dbReference>
<dbReference type="PROSITE" id="PS51007">
    <property type="entry name" value="CYTC"/>
    <property type="match status" value="1"/>
</dbReference>
<keyword evidence="26" id="KW-1185">Reference proteome</keyword>
<evidence type="ECO:0000256" key="19">
    <source>
        <dbReference type="SAM" id="MobiDB-lite"/>
    </source>
</evidence>
<keyword evidence="13 20" id="KW-0472">Membrane</keyword>
<dbReference type="GO" id="GO:0005886">
    <property type="term" value="C:plasma membrane"/>
    <property type="evidence" value="ECO:0007669"/>
    <property type="project" value="UniProtKB-SubCell"/>
</dbReference>
<evidence type="ECO:0000256" key="1">
    <source>
        <dbReference type="ARBA" id="ARBA00004141"/>
    </source>
</evidence>
<dbReference type="SUPFAM" id="SSF46626">
    <property type="entry name" value="Cytochrome c"/>
    <property type="match status" value="1"/>
</dbReference>
<keyword evidence="4 16" id="KW-0349">Heme</keyword>
<evidence type="ECO:0000256" key="6">
    <source>
        <dbReference type="ARBA" id="ARBA00022692"/>
    </source>
</evidence>
<dbReference type="InterPro" id="IPR011759">
    <property type="entry name" value="Cyt_c_oxidase_su2_TM_dom"/>
</dbReference>
<dbReference type="Pfam" id="PF00116">
    <property type="entry name" value="COX2"/>
    <property type="match status" value="1"/>
</dbReference>
<keyword evidence="8" id="KW-1278">Translocase</keyword>
<evidence type="ECO:0000256" key="14">
    <source>
        <dbReference type="ARBA" id="ARBA00024688"/>
    </source>
</evidence>
<gene>
    <name evidence="25" type="ORF">C7389_104143</name>
</gene>
<dbReference type="PANTHER" id="PTHR22888">
    <property type="entry name" value="CYTOCHROME C OXIDASE, SUBUNIT II"/>
    <property type="match status" value="1"/>
</dbReference>
<feature type="chain" id="PRO_5020760994" description="Cytochrome c oxidase subunit 2" evidence="21">
    <location>
        <begin position="23"/>
        <end position="379"/>
    </location>
</feature>
<dbReference type="GO" id="GO:0004129">
    <property type="term" value="F:cytochrome-c oxidase activity"/>
    <property type="evidence" value="ECO:0007669"/>
    <property type="project" value="UniProtKB-EC"/>
</dbReference>
<dbReference type="InterPro" id="IPR045187">
    <property type="entry name" value="CcO_II"/>
</dbReference>
<dbReference type="InterPro" id="IPR036909">
    <property type="entry name" value="Cyt_c-like_dom_sf"/>
</dbReference>
<evidence type="ECO:0000256" key="20">
    <source>
        <dbReference type="SAM" id="Phobius"/>
    </source>
</evidence>
<keyword evidence="6 17" id="KW-0812">Transmembrane</keyword>
<feature type="domain" description="Cytochrome c" evidence="24">
    <location>
        <begin position="279"/>
        <end position="359"/>
    </location>
</feature>
<dbReference type="PRINTS" id="PR01166">
    <property type="entry name" value="CYCOXIDASEII"/>
</dbReference>
<proteinExistence type="inferred from homology"/>
<comment type="caution">
    <text evidence="25">The sequence shown here is derived from an EMBL/GenBank/DDBJ whole genome shotgun (WGS) entry which is preliminary data.</text>
</comment>
<dbReference type="PROSITE" id="PS00078">
    <property type="entry name" value="COX2"/>
    <property type="match status" value="1"/>
</dbReference>
<protein>
    <recommendedName>
        <fullName evidence="18">Cytochrome c oxidase subunit 2</fullName>
        <ecNumber evidence="18">7.1.1.9</ecNumber>
    </recommendedName>
</protein>
<evidence type="ECO:0000259" key="24">
    <source>
        <dbReference type="PROSITE" id="PS51007"/>
    </source>
</evidence>
<feature type="transmembrane region" description="Helical" evidence="20">
    <location>
        <begin position="90"/>
        <end position="108"/>
    </location>
</feature>
<evidence type="ECO:0000256" key="2">
    <source>
        <dbReference type="ARBA" id="ARBA00007866"/>
    </source>
</evidence>
<evidence type="ECO:0000256" key="17">
    <source>
        <dbReference type="RuleBase" id="RU000456"/>
    </source>
</evidence>
<evidence type="ECO:0000259" key="23">
    <source>
        <dbReference type="PROSITE" id="PS50999"/>
    </source>
</evidence>
<dbReference type="PROSITE" id="PS50857">
    <property type="entry name" value="COX2_CUA"/>
    <property type="match status" value="1"/>
</dbReference>
<sequence>MGLAARIAASTLLLVPAAAAQAQGAPARYNLQTPVTGLAEQIHDMHTLMLVICLVIFVGVFGVMFWAVIHHRRSRGAVAANFHENTTVEIAWTVIPVLILLGMAWPATKTVIAMKDTSEADLTIKATGYQWKWGYDYLQGEGEGIRLLSSLSTPREQIEGGAAKGENYLLEVDNPVVVPVGKKVRMLLTANDVIHSWWVPAFGVKQDAIPGFIRDGWFRADKEGVYRGNCAELCGRDHAFMPIEVHVVSAEKYAAWVAEHREKAAGAAADEAREWSMAELMTRGEQVFGTICAACHQANGKGLPPTFPPLDGSQVVLGDKAGQIDIVLHGRPNTAMAPFGGALSDADVAAVITYTRNSWGNHTGEAVQPAEVKAGRNKS</sequence>
<accession>A0A4R6E914</accession>
<evidence type="ECO:0000259" key="22">
    <source>
        <dbReference type="PROSITE" id="PS50857"/>
    </source>
</evidence>
<dbReference type="AlphaFoldDB" id="A0A4R6E914"/>
<organism evidence="25 26">
    <name type="scientific">Azoarcus indigens</name>
    <dbReference type="NCBI Taxonomy" id="29545"/>
    <lineage>
        <taxon>Bacteria</taxon>
        <taxon>Pseudomonadati</taxon>
        <taxon>Pseudomonadota</taxon>
        <taxon>Betaproteobacteria</taxon>
        <taxon>Rhodocyclales</taxon>
        <taxon>Zoogloeaceae</taxon>
        <taxon>Azoarcus</taxon>
    </lineage>
</organism>